<proteinExistence type="predicted"/>
<dbReference type="InterPro" id="IPR021146">
    <property type="entry name" value="Phage_gp6-like_head-tail"/>
</dbReference>
<sequence length="94" mass="10292">MTPSPVPLTDAKEYLRVGADDDDLLIQRLLDAAGQELAHYIGPDMPTGDLPDDLQLAVLEQAAWHYDNRGSVDVKPGLVPAAARIAARYKRVRL</sequence>
<dbReference type="Proteomes" id="UP000199555">
    <property type="component" value="Unassembled WGS sequence"/>
</dbReference>
<evidence type="ECO:0000313" key="2">
    <source>
        <dbReference type="Proteomes" id="UP000199555"/>
    </source>
</evidence>
<dbReference type="InterPro" id="IPR006450">
    <property type="entry name" value="Phage_HK97_gp6-like"/>
</dbReference>
<gene>
    <name evidence="1" type="ORF">SAMN04487971_10226</name>
</gene>
<dbReference type="Gene3D" id="1.10.3230.30">
    <property type="entry name" value="Phage gp6-like head-tail connector protein"/>
    <property type="match status" value="1"/>
</dbReference>
<reference evidence="2" key="1">
    <citation type="submission" date="2016-10" db="EMBL/GenBank/DDBJ databases">
        <authorList>
            <person name="Varghese N."/>
            <person name="Submissions S."/>
        </authorList>
    </citation>
    <scope>NUCLEOTIDE SEQUENCE [LARGE SCALE GENOMIC DNA]</scope>
    <source>
        <strain evidence="2">CGMCC 1.7655</strain>
    </source>
</reference>
<organism evidence="1 2">
    <name type="scientific">Paracoccus chinensis</name>
    <dbReference type="NCBI Taxonomy" id="525640"/>
    <lineage>
        <taxon>Bacteria</taxon>
        <taxon>Pseudomonadati</taxon>
        <taxon>Pseudomonadota</taxon>
        <taxon>Alphaproteobacteria</taxon>
        <taxon>Rhodobacterales</taxon>
        <taxon>Paracoccaceae</taxon>
        <taxon>Paracoccus</taxon>
    </lineage>
</organism>
<name>A0A1G9DEM4_9RHOB</name>
<dbReference type="AlphaFoldDB" id="A0A1G9DEM4"/>
<evidence type="ECO:0000313" key="1">
    <source>
        <dbReference type="EMBL" id="SDK62280.1"/>
    </source>
</evidence>
<dbReference type="Pfam" id="PF05135">
    <property type="entry name" value="Phage_connect_1"/>
    <property type="match status" value="1"/>
</dbReference>
<dbReference type="NCBIfam" id="TIGR01560">
    <property type="entry name" value="put_DNA_pack"/>
    <property type="match status" value="1"/>
</dbReference>
<dbReference type="OrthoDB" id="7728228at2"/>
<dbReference type="RefSeq" id="WP_090752192.1">
    <property type="nucleotide sequence ID" value="NZ_FNGE01000002.1"/>
</dbReference>
<dbReference type="STRING" id="525640.SAMN04487971_10226"/>
<accession>A0A1G9DEM4</accession>
<protein>
    <submittedName>
        <fullName evidence="1">Phage gp6-like head-tail connector protein</fullName>
    </submittedName>
</protein>
<dbReference type="EMBL" id="FNGE01000002">
    <property type="protein sequence ID" value="SDK62280.1"/>
    <property type="molecule type" value="Genomic_DNA"/>
</dbReference>
<keyword evidence="2" id="KW-1185">Reference proteome</keyword>
<dbReference type="CDD" id="cd08054">
    <property type="entry name" value="gp6"/>
    <property type="match status" value="1"/>
</dbReference>